<dbReference type="AlphaFoldDB" id="A0A4Y1QT38"/>
<proteinExistence type="predicted"/>
<dbReference type="PANTHER" id="PTHR12126:SF16">
    <property type="entry name" value="MIOREX COMPLEX COMPONENT 2"/>
    <property type="match status" value="1"/>
</dbReference>
<dbReference type="Gene3D" id="3.40.50.720">
    <property type="entry name" value="NAD(P)-binding Rossmann-like Domain"/>
    <property type="match status" value="1"/>
</dbReference>
<evidence type="ECO:0000313" key="3">
    <source>
        <dbReference type="EMBL" id="BBG95024.1"/>
    </source>
</evidence>
<protein>
    <submittedName>
        <fullName evidence="3">TBP-associated factor II 15</fullName>
    </submittedName>
</protein>
<dbReference type="GO" id="GO:0044877">
    <property type="term" value="F:protein-containing complex binding"/>
    <property type="evidence" value="ECO:0007669"/>
    <property type="project" value="TreeGrafter"/>
</dbReference>
<dbReference type="SUPFAM" id="SSF51735">
    <property type="entry name" value="NAD(P)-binding Rossmann-fold domains"/>
    <property type="match status" value="1"/>
</dbReference>
<dbReference type="Pfam" id="PF03540">
    <property type="entry name" value="TAF10"/>
    <property type="match status" value="1"/>
</dbReference>
<name>A0A4Y1QT38_PRUDU</name>
<feature type="region of interest" description="Disordered" evidence="1">
    <location>
        <begin position="264"/>
        <end position="285"/>
    </location>
</feature>
<organism evidence="3">
    <name type="scientific">Prunus dulcis</name>
    <name type="common">Almond</name>
    <name type="synonym">Amygdalus dulcis</name>
    <dbReference type="NCBI Taxonomy" id="3755"/>
    <lineage>
        <taxon>Eukaryota</taxon>
        <taxon>Viridiplantae</taxon>
        <taxon>Streptophyta</taxon>
        <taxon>Embryophyta</taxon>
        <taxon>Tracheophyta</taxon>
        <taxon>Spermatophyta</taxon>
        <taxon>Magnoliopsida</taxon>
        <taxon>eudicotyledons</taxon>
        <taxon>Gunneridae</taxon>
        <taxon>Pentapetalae</taxon>
        <taxon>rosids</taxon>
        <taxon>fabids</taxon>
        <taxon>Rosales</taxon>
        <taxon>Rosaceae</taxon>
        <taxon>Amygdaloideae</taxon>
        <taxon>Amygdaleae</taxon>
        <taxon>Prunus</taxon>
    </lineage>
</organism>
<feature type="compositionally biased region" description="Low complexity" evidence="1">
    <location>
        <begin position="268"/>
        <end position="277"/>
    </location>
</feature>
<accession>A0A4Y1QT38</accession>
<gene>
    <name evidence="3" type="ORF">Prudu_003458</name>
</gene>
<dbReference type="InterPro" id="IPR016040">
    <property type="entry name" value="NAD(P)-bd_dom"/>
</dbReference>
<dbReference type="PANTHER" id="PTHR12126">
    <property type="entry name" value="NADH-UBIQUINONE OXIDOREDUCTASE 39 KDA SUBUNIT-RELATED"/>
    <property type="match status" value="1"/>
</dbReference>
<dbReference type="GO" id="GO:0005634">
    <property type="term" value="C:nucleus"/>
    <property type="evidence" value="ECO:0007669"/>
    <property type="project" value="InterPro"/>
</dbReference>
<feature type="domain" description="NAD(P)-binding" evidence="2">
    <location>
        <begin position="39"/>
        <end position="147"/>
    </location>
</feature>
<dbReference type="GO" id="GO:0006352">
    <property type="term" value="P:DNA-templated transcription initiation"/>
    <property type="evidence" value="ECO:0007669"/>
    <property type="project" value="InterPro"/>
</dbReference>
<evidence type="ECO:0000259" key="2">
    <source>
        <dbReference type="Pfam" id="PF13460"/>
    </source>
</evidence>
<reference evidence="3" key="1">
    <citation type="journal article" date="2019" name="Science">
        <title>Mutation of a bHLH transcription factor allowed almond domestication.</title>
        <authorList>
            <person name="Sanchez-Perez R."/>
            <person name="Pavan S."/>
            <person name="Mazzeo R."/>
            <person name="Moldovan C."/>
            <person name="Aiese Cigliano R."/>
            <person name="Del Cueto J."/>
            <person name="Ricciardi F."/>
            <person name="Lotti C."/>
            <person name="Ricciardi L."/>
            <person name="Dicenta F."/>
            <person name="Lopez-Marques R.L."/>
            <person name="Lindberg Moller B."/>
        </authorList>
    </citation>
    <scope>NUCLEOTIDE SEQUENCE</scope>
</reference>
<evidence type="ECO:0000256" key="1">
    <source>
        <dbReference type="SAM" id="MobiDB-lite"/>
    </source>
</evidence>
<dbReference type="PRINTS" id="PR01443">
    <property type="entry name" value="TFIID30KDSUB"/>
</dbReference>
<sequence length="408" mass="44769">MRTYNGCTQEREVDEPFKVGEAETVNIPPPPTEKLLVLGGNGFVGSHVCREALDRGLSVASLSRSGRSSLHDPWASNVTWHKGNLLSPESLKDALDGVTSVISCVGGFGSNSYMYKINGTANINAIRAASEQGVKRFVYVSAADFGVRAAETELLTKFPYGGVILRPGFIYGTRSVGSVKLPLGVIGSPLEMLFQHTRPLNQLPLVGPLFTPPVNVTAVANVAVRAATDPVFPPGIVDVYGIQRYNQKSNTARVSNQYRISEREKMNHNQNQNQNQQSSEGSRHDDDAALTEFLASLMDYTPTIPDELVEHYLAKSGFQCPDVRLIRLVAVATQKFVSEVATDALQQCKARQASVVKDKRDKQQKDKRLILTMEDLSRALREYGVNVKHQEYFADSPSTGLDPASREE</sequence>
<dbReference type="InterPro" id="IPR051207">
    <property type="entry name" value="ComplexI_NDUFA9_subunit"/>
</dbReference>
<dbReference type="InterPro" id="IPR003923">
    <property type="entry name" value="TAF10"/>
</dbReference>
<dbReference type="EMBL" id="AP019297">
    <property type="protein sequence ID" value="BBG95024.1"/>
    <property type="molecule type" value="Genomic_DNA"/>
</dbReference>
<dbReference type="InterPro" id="IPR036291">
    <property type="entry name" value="NAD(P)-bd_dom_sf"/>
</dbReference>
<dbReference type="GO" id="GO:0005739">
    <property type="term" value="C:mitochondrion"/>
    <property type="evidence" value="ECO:0007669"/>
    <property type="project" value="TreeGrafter"/>
</dbReference>
<dbReference type="CDD" id="cd07982">
    <property type="entry name" value="HFD_TAF10"/>
    <property type="match status" value="1"/>
</dbReference>
<dbReference type="Pfam" id="PF13460">
    <property type="entry name" value="NAD_binding_10"/>
    <property type="match status" value="1"/>
</dbReference>